<organism evidence="2 3">
    <name type="scientific">Desulfurococcus amylolyticus DSM 16532</name>
    <dbReference type="NCBI Taxonomy" id="768672"/>
    <lineage>
        <taxon>Archaea</taxon>
        <taxon>Thermoproteota</taxon>
        <taxon>Thermoprotei</taxon>
        <taxon>Desulfurococcales</taxon>
        <taxon>Desulfurococcaceae</taxon>
        <taxon>Desulfurococcus</taxon>
    </lineage>
</organism>
<name>I3XT46_DESAM</name>
<keyword evidence="3" id="KW-1185">Reference proteome</keyword>
<protein>
    <submittedName>
        <fullName evidence="2">Uncharacterized protein</fullName>
    </submittedName>
</protein>
<dbReference type="AlphaFoldDB" id="I3XT46"/>
<reference evidence="2 3" key="1">
    <citation type="journal article" date="2012" name="J. Bacteriol.">
        <title>Complete Genome Sequence of Desulfurococcus fermentans, a Hyperthermophilic Cellulolytic Crenarchaeon Isolated from a Freshwater Hot Spring in Kamchatka, Russia.</title>
        <authorList>
            <person name="Susanti D."/>
            <person name="Johnson E.F."/>
            <person name="Rodriguez J.R."/>
            <person name="Anderson I."/>
            <person name="Perevalova A.A."/>
            <person name="Kyrpides N."/>
            <person name="Lucas S."/>
            <person name="Han J."/>
            <person name="Lapidus A."/>
            <person name="Cheng J.F."/>
            <person name="Goodwin L."/>
            <person name="Pitluck S."/>
            <person name="Mavrommatis K."/>
            <person name="Peters L."/>
            <person name="Land M.L."/>
            <person name="Hauser L."/>
            <person name="Gopalan V."/>
            <person name="Chan P.P."/>
            <person name="Lowe T.M."/>
            <person name="Atomi H."/>
            <person name="Bonch-Osmolovskaya E.A."/>
            <person name="Woyke T."/>
            <person name="Mukhopadhyay B."/>
        </authorList>
    </citation>
    <scope>NUCLEOTIDE SEQUENCE [LARGE SCALE GENOMIC DNA]</scope>
    <source>
        <strain evidence="2 3">DSM 16532</strain>
    </source>
</reference>
<evidence type="ECO:0000313" key="2">
    <source>
        <dbReference type="EMBL" id="AFL67120.1"/>
    </source>
</evidence>
<keyword evidence="1" id="KW-0812">Transmembrane</keyword>
<dbReference type="RefSeq" id="WP_014768014.1">
    <property type="nucleotide sequence ID" value="NC_018001.1"/>
</dbReference>
<dbReference type="GeneID" id="13061647"/>
<feature type="transmembrane region" description="Helical" evidence="1">
    <location>
        <begin position="295"/>
        <end position="319"/>
    </location>
</feature>
<dbReference type="HOGENOM" id="CLU_848881_0_0_2"/>
<keyword evidence="1" id="KW-0472">Membrane</keyword>
<keyword evidence="1" id="KW-1133">Transmembrane helix</keyword>
<dbReference type="EMBL" id="CP003321">
    <property type="protein sequence ID" value="AFL67120.1"/>
    <property type="molecule type" value="Genomic_DNA"/>
</dbReference>
<accession>I3XT46</accession>
<proteinExistence type="predicted"/>
<dbReference type="KEGG" id="dfd:Desfe_1251"/>
<feature type="transmembrane region" description="Helical" evidence="1">
    <location>
        <begin position="201"/>
        <end position="217"/>
    </location>
</feature>
<evidence type="ECO:0000313" key="3">
    <source>
        <dbReference type="Proteomes" id="UP000006175"/>
    </source>
</evidence>
<evidence type="ECO:0000256" key="1">
    <source>
        <dbReference type="SAM" id="Phobius"/>
    </source>
</evidence>
<sequence length="327" mass="35599" precursor="true">MNKLKHSILVLLVSIYRHGYITMLLLALLAPVLFSMLPQVFTSLTWQKSLISNYLPNTTVFTITTSPLGSDCTRVKYGLMSLSGSGNGFMAQYIVLEDVSMLNTSGLITKALSNPCSGIYASIPYIFYRDHGLDTGFTALLNNGSIGVCPRYIHSDLLGNTIILIGEVDGATGYLCKTSTSSIVGGIIGSLVSNMVLFMEKYSIIILLAYIPVLIIVDEKILKGVIHELHILYDQGVCIRVLAFSFTAALTMLSTLVALYSHALSYLLILLGLRILSHYSGLLVFSVVNPVMEPIVLLSLIVIQVFFSLLISIRGMGIVSNDSKSNL</sequence>
<feature type="transmembrane region" description="Helical" evidence="1">
    <location>
        <begin position="266"/>
        <end position="288"/>
    </location>
</feature>
<feature type="transmembrane region" description="Helical" evidence="1">
    <location>
        <begin position="237"/>
        <end position="260"/>
    </location>
</feature>
<gene>
    <name evidence="2" type="ORF">Desfe_1251</name>
</gene>
<dbReference type="Proteomes" id="UP000006175">
    <property type="component" value="Chromosome"/>
</dbReference>